<accession>A0A1G4I0Z4</accession>
<dbReference type="EMBL" id="CZPT02000276">
    <property type="protein sequence ID" value="SCU65309.1"/>
    <property type="molecule type" value="Genomic_DNA"/>
</dbReference>
<dbReference type="VEuPathDB" id="TriTrypDB:TEOVI_000560100"/>
<dbReference type="AlphaFoldDB" id="A0A1G4I0Z4"/>
<evidence type="ECO:0000313" key="2">
    <source>
        <dbReference type="Proteomes" id="UP000195570"/>
    </source>
</evidence>
<dbReference type="RefSeq" id="XP_067076924.1">
    <property type="nucleotide sequence ID" value="XM_067220823.1"/>
</dbReference>
<gene>
    <name evidence="1" type="ORF">TEOVI_000560100</name>
</gene>
<proteinExistence type="predicted"/>
<dbReference type="Proteomes" id="UP000195570">
    <property type="component" value="Unassembled WGS sequence"/>
</dbReference>
<evidence type="ECO:0000313" key="1">
    <source>
        <dbReference type="EMBL" id="SCU65309.1"/>
    </source>
</evidence>
<organism evidence="1 2">
    <name type="scientific">Trypanosoma equiperdum</name>
    <dbReference type="NCBI Taxonomy" id="5694"/>
    <lineage>
        <taxon>Eukaryota</taxon>
        <taxon>Discoba</taxon>
        <taxon>Euglenozoa</taxon>
        <taxon>Kinetoplastea</taxon>
        <taxon>Metakinetoplastina</taxon>
        <taxon>Trypanosomatida</taxon>
        <taxon>Trypanosomatidae</taxon>
        <taxon>Trypanosoma</taxon>
    </lineage>
</organism>
<protein>
    <submittedName>
        <fullName evidence="1">Uncharacterized protein</fullName>
    </submittedName>
</protein>
<name>A0A1G4I0Z4_TRYEQ</name>
<comment type="caution">
    <text evidence="1">The sequence shown here is derived from an EMBL/GenBank/DDBJ whole genome shotgun (WGS) entry which is preliminary data.</text>
</comment>
<keyword evidence="2" id="KW-1185">Reference proteome</keyword>
<dbReference type="GeneID" id="92379541"/>
<reference evidence="1" key="1">
    <citation type="submission" date="2016-09" db="EMBL/GenBank/DDBJ databases">
        <authorList>
            <person name="Hebert L."/>
            <person name="Moumen B."/>
        </authorList>
    </citation>
    <scope>NUCLEOTIDE SEQUENCE [LARGE SCALE GENOMIC DNA]</scope>
    <source>
        <strain evidence="1">OVI</strain>
    </source>
</reference>
<sequence>MHQTFASFTSFLQSTTDQAKKLTYDGLEFVKKAQCIDIEEKCERLSGLFALPDSVVSNEKNEAKTATSEGDSVKSVIPKELVANPPTDWEEAAEEWSRLTMFSLQCVSSCLISPSAILENEAVTERLCALLGVNSVKDLPIPPQAGFCWPSQELVRWVLSSKVVHEFRSSLVPRYISDEQYWVNISWRFQLYQMCCSALQLLDVMEAVATKPNVAGDVDADNTDTVSKNDDMNWQKLRHELTERYELAAWVKERCSAALAEVDLASANLHLLISLVQKGEVTDLGDSVLESCKYHKTKLSRLIGVAMAQPEKLLNSELCCEKGSLFARLVNMNKELGTVIESYALLPKGDSSEIVRRATVDGDLAPCDAHVLAQRQNSDDAVFEAALPWENDAEGEP</sequence>